<evidence type="ECO:0000256" key="2">
    <source>
        <dbReference type="ARBA" id="ARBA00022481"/>
    </source>
</evidence>
<dbReference type="PROSITE" id="PS00409">
    <property type="entry name" value="PROKAR_NTER_METHYL"/>
    <property type="match status" value="1"/>
</dbReference>
<evidence type="ECO:0008006" key="6">
    <source>
        <dbReference type="Google" id="ProtNLM"/>
    </source>
</evidence>
<accession>A0A4Y8Q7C4</accession>
<dbReference type="Pfam" id="PF07963">
    <property type="entry name" value="N_methyl"/>
    <property type="match status" value="1"/>
</dbReference>
<dbReference type="InterPro" id="IPR000983">
    <property type="entry name" value="Bac_GSPG_pilin"/>
</dbReference>
<evidence type="ECO:0000256" key="3">
    <source>
        <dbReference type="ARBA" id="ARBA00023287"/>
    </source>
</evidence>
<dbReference type="AlphaFoldDB" id="A0A4Y8Q7C4"/>
<keyword evidence="5" id="KW-1185">Reference proteome</keyword>
<dbReference type="Proteomes" id="UP000298246">
    <property type="component" value="Unassembled WGS sequence"/>
</dbReference>
<keyword evidence="2" id="KW-0488">Methylation</keyword>
<evidence type="ECO:0000313" key="5">
    <source>
        <dbReference type="Proteomes" id="UP000298246"/>
    </source>
</evidence>
<keyword evidence="3" id="KW-0178">Competence</keyword>
<dbReference type="InterPro" id="IPR045584">
    <property type="entry name" value="Pilin-like"/>
</dbReference>
<gene>
    <name evidence="4" type="ORF">B5M42_05295</name>
</gene>
<dbReference type="InterPro" id="IPR012902">
    <property type="entry name" value="N_methyl_site"/>
</dbReference>
<name>A0A4Y8Q7C4_9BACL</name>
<dbReference type="GO" id="GO:0009986">
    <property type="term" value="C:cell surface"/>
    <property type="evidence" value="ECO:0007669"/>
    <property type="project" value="UniProtKB-SubCell"/>
</dbReference>
<evidence type="ECO:0000313" key="4">
    <source>
        <dbReference type="EMBL" id="TFE90259.1"/>
    </source>
</evidence>
<evidence type="ECO:0000256" key="1">
    <source>
        <dbReference type="ARBA" id="ARBA00004241"/>
    </source>
</evidence>
<comment type="caution">
    <text evidence="4">The sequence shown here is derived from an EMBL/GenBank/DDBJ whole genome shotgun (WGS) entry which is preliminary data.</text>
</comment>
<sequence length="128" mass="13468">MKTRFRLKRNQKGMTLIELLAVVVILGILAAVAGVAVTRGFNSSRVNTDNTSVQVIQDALSRYLMDTGVTTRVGADSAASTAALNALHDEGYLANVPTVQQTGAGRFFVITYSAATNTYSVSVSAATP</sequence>
<dbReference type="PRINTS" id="PR00813">
    <property type="entry name" value="BCTERIALGSPG"/>
</dbReference>
<dbReference type="GO" id="GO:0015627">
    <property type="term" value="C:type II protein secretion system complex"/>
    <property type="evidence" value="ECO:0007669"/>
    <property type="project" value="InterPro"/>
</dbReference>
<comment type="subcellular location">
    <subcellularLocation>
        <location evidence="1">Cell surface</location>
    </subcellularLocation>
</comment>
<organism evidence="4 5">
    <name type="scientific">Paenibacillus athensensis</name>
    <dbReference type="NCBI Taxonomy" id="1967502"/>
    <lineage>
        <taxon>Bacteria</taxon>
        <taxon>Bacillati</taxon>
        <taxon>Bacillota</taxon>
        <taxon>Bacilli</taxon>
        <taxon>Bacillales</taxon>
        <taxon>Paenibacillaceae</taxon>
        <taxon>Paenibacillus</taxon>
    </lineage>
</organism>
<proteinExistence type="predicted"/>
<dbReference type="Gene3D" id="3.30.700.10">
    <property type="entry name" value="Glycoprotein, Type 4 Pilin"/>
    <property type="match status" value="1"/>
</dbReference>
<dbReference type="SUPFAM" id="SSF54523">
    <property type="entry name" value="Pili subunits"/>
    <property type="match status" value="1"/>
</dbReference>
<dbReference type="EMBL" id="MYFO01000005">
    <property type="protein sequence ID" value="TFE90259.1"/>
    <property type="molecule type" value="Genomic_DNA"/>
</dbReference>
<reference evidence="4 5" key="1">
    <citation type="submission" date="2017-03" db="EMBL/GenBank/DDBJ databases">
        <title>Isolation of Levoglucosan Utilizing Bacteria.</title>
        <authorList>
            <person name="Arya A.S."/>
        </authorList>
    </citation>
    <scope>NUCLEOTIDE SEQUENCE [LARGE SCALE GENOMIC DNA]</scope>
    <source>
        <strain evidence="4 5">MEC069</strain>
    </source>
</reference>
<dbReference type="GO" id="GO:0030420">
    <property type="term" value="P:establishment of competence for transformation"/>
    <property type="evidence" value="ECO:0007669"/>
    <property type="project" value="UniProtKB-KW"/>
</dbReference>
<dbReference type="OrthoDB" id="2666465at2"/>
<dbReference type="GO" id="GO:0015628">
    <property type="term" value="P:protein secretion by the type II secretion system"/>
    <property type="evidence" value="ECO:0007669"/>
    <property type="project" value="InterPro"/>
</dbReference>
<protein>
    <recommendedName>
        <fullName evidence="6">Prepilin-type N-terminal cleavage/methylation domain-containing protein</fullName>
    </recommendedName>
</protein>
<dbReference type="NCBIfam" id="TIGR02532">
    <property type="entry name" value="IV_pilin_GFxxxE"/>
    <property type="match status" value="1"/>
</dbReference>